<proteinExistence type="predicted"/>
<dbReference type="InterPro" id="IPR032466">
    <property type="entry name" value="Metal_Hydrolase"/>
</dbReference>
<dbReference type="InterPro" id="IPR023100">
    <property type="entry name" value="D-aminoacylase_insert_dom_sf"/>
</dbReference>
<dbReference type="EMBL" id="DVMR01000020">
    <property type="protein sequence ID" value="HIU43037.1"/>
    <property type="molecule type" value="Genomic_DNA"/>
</dbReference>
<dbReference type="CDD" id="cd01297">
    <property type="entry name" value="D-aminoacylase"/>
    <property type="match status" value="1"/>
</dbReference>
<dbReference type="Gene3D" id="3.20.20.140">
    <property type="entry name" value="Metal-dependent hydrolases"/>
    <property type="match status" value="1"/>
</dbReference>
<dbReference type="GO" id="GO:0016812">
    <property type="term" value="F:hydrolase activity, acting on carbon-nitrogen (but not peptide) bonds, in cyclic amides"/>
    <property type="evidence" value="ECO:0007669"/>
    <property type="project" value="TreeGrafter"/>
</dbReference>
<dbReference type="Gene3D" id="2.30.40.10">
    <property type="entry name" value="Urease, subunit C, domain 1"/>
    <property type="match status" value="1"/>
</dbReference>
<evidence type="ECO:0000313" key="2">
    <source>
        <dbReference type="EMBL" id="HIU43037.1"/>
    </source>
</evidence>
<gene>
    <name evidence="2" type="ORF">IAB67_01925</name>
</gene>
<dbReference type="GO" id="GO:0016811">
    <property type="term" value="F:hydrolase activity, acting on carbon-nitrogen (but not peptide) bonds, in linear amides"/>
    <property type="evidence" value="ECO:0007669"/>
    <property type="project" value="InterPro"/>
</dbReference>
<evidence type="ECO:0000313" key="3">
    <source>
        <dbReference type="Proteomes" id="UP000824073"/>
    </source>
</evidence>
<dbReference type="InterPro" id="IPR013108">
    <property type="entry name" value="Amidohydro_3"/>
</dbReference>
<dbReference type="InterPro" id="IPR050378">
    <property type="entry name" value="Metallo-dep_Hydrolases_sf"/>
</dbReference>
<reference evidence="2" key="2">
    <citation type="journal article" date="2021" name="PeerJ">
        <title>Extensive microbial diversity within the chicken gut microbiome revealed by metagenomics and culture.</title>
        <authorList>
            <person name="Gilroy R."/>
            <person name="Ravi A."/>
            <person name="Getino M."/>
            <person name="Pursley I."/>
            <person name="Horton D.L."/>
            <person name="Alikhan N.F."/>
            <person name="Baker D."/>
            <person name="Gharbi K."/>
            <person name="Hall N."/>
            <person name="Watson M."/>
            <person name="Adriaenssens E.M."/>
            <person name="Foster-Nyarko E."/>
            <person name="Jarju S."/>
            <person name="Secka A."/>
            <person name="Antonio M."/>
            <person name="Oren A."/>
            <person name="Chaudhuri R.R."/>
            <person name="La Ragione R."/>
            <person name="Hildebrand F."/>
            <person name="Pallen M.J."/>
        </authorList>
    </citation>
    <scope>NUCLEOTIDE SEQUENCE</scope>
    <source>
        <strain evidence="2">CHK191-8634</strain>
    </source>
</reference>
<organism evidence="2 3">
    <name type="scientific">Candidatus Ventrousia excrementavium</name>
    <dbReference type="NCBI Taxonomy" id="2840961"/>
    <lineage>
        <taxon>Bacteria</taxon>
        <taxon>Bacillati</taxon>
        <taxon>Bacillota</taxon>
        <taxon>Clostridia</taxon>
        <taxon>Eubacteriales</taxon>
        <taxon>Clostridiaceae</taxon>
        <taxon>Clostridiaceae incertae sedis</taxon>
        <taxon>Candidatus Ventrousia</taxon>
    </lineage>
</organism>
<dbReference type="PANTHER" id="PTHR11647">
    <property type="entry name" value="HYDRANTOINASE/DIHYDROPYRIMIDINASE FAMILY MEMBER"/>
    <property type="match status" value="1"/>
</dbReference>
<dbReference type="Proteomes" id="UP000824073">
    <property type="component" value="Unassembled WGS sequence"/>
</dbReference>
<dbReference type="GO" id="GO:0005829">
    <property type="term" value="C:cytosol"/>
    <property type="evidence" value="ECO:0007669"/>
    <property type="project" value="TreeGrafter"/>
</dbReference>
<feature type="domain" description="Amidohydrolase 3" evidence="1">
    <location>
        <begin position="44"/>
        <end position="521"/>
    </location>
</feature>
<dbReference type="Gene3D" id="3.30.1490.130">
    <property type="entry name" value="D-aminoacylase. Domain 3"/>
    <property type="match status" value="1"/>
</dbReference>
<accession>A0A9D1ITG5</accession>
<dbReference type="InterPro" id="IPR011059">
    <property type="entry name" value="Metal-dep_hydrolase_composite"/>
</dbReference>
<dbReference type="PANTHER" id="PTHR11647:SF1">
    <property type="entry name" value="COLLAPSIN RESPONSE MEDIATOR PROTEIN"/>
    <property type="match status" value="1"/>
</dbReference>
<dbReference type="Pfam" id="PF07969">
    <property type="entry name" value="Amidohydro_3"/>
    <property type="match status" value="1"/>
</dbReference>
<evidence type="ECO:0000259" key="1">
    <source>
        <dbReference type="Pfam" id="PF07969"/>
    </source>
</evidence>
<dbReference type="AlphaFoldDB" id="A0A9D1ITG5"/>
<dbReference type="SUPFAM" id="SSF51556">
    <property type="entry name" value="Metallo-dependent hydrolases"/>
    <property type="match status" value="1"/>
</dbReference>
<name>A0A9D1ITG5_9CLOT</name>
<sequence length="540" mass="58617">MLDIRIVGGMVADGLCDRAYRADVGIEGDRVAVIGDLRDVPAGRTIDAQGKIVAPGFIDMHTHSDMSLLYDRRASSKVRDGVTTEVIGNCGIGVAPICDGRKDELIAYLGTRLIGTIPVRLELPWNSMAEYLSAFDRQPPAVNVAPLAAQGAIRINEMGFSSAHPTREQMSRMKAELQKALDAGCFGLSSGLVYMPGEYSTEDELAELCSVMAGTGRFYVTHMRSESDDLFTALEEAIATAQKGGVPLHISHLKLAGAGVKGQTDRLFERLERARDSGLDLTFDVYPYACGCTSLGACMPPWAFEGGTDKMLERLRDPDVRVRIRHDIENGLPGWQNFARACESFDNITIASAVTDAGQSLLGRTIASLADERGTDPYTCMYEILLQERGRVQILNKMMRDEDVDAIVAHPDSMIGSDGQSLSTEGIMSSGKPHPRAFGTRARVLARYVREKKLFSVEEAVKKMAARPAARLGLSDRGVLKAGSFADIVVFDPETVQDNATFENPKQYSTGFAAVIVNGRPALDDGRETDAFSGRVLHAQ</sequence>
<dbReference type="SUPFAM" id="SSF51338">
    <property type="entry name" value="Composite domain of metallo-dependent hydrolases"/>
    <property type="match status" value="1"/>
</dbReference>
<comment type="caution">
    <text evidence="2">The sequence shown here is derived from an EMBL/GenBank/DDBJ whole genome shotgun (WGS) entry which is preliminary data.</text>
</comment>
<reference evidence="2" key="1">
    <citation type="submission" date="2020-10" db="EMBL/GenBank/DDBJ databases">
        <authorList>
            <person name="Gilroy R."/>
        </authorList>
    </citation>
    <scope>NUCLEOTIDE SEQUENCE</scope>
    <source>
        <strain evidence="2">CHK191-8634</strain>
    </source>
</reference>
<protein>
    <submittedName>
        <fullName evidence="2">D-aminoacylase</fullName>
    </submittedName>
</protein>